<dbReference type="Proteomes" id="UP000221691">
    <property type="component" value="Segment"/>
</dbReference>
<evidence type="ECO:0000313" key="3">
    <source>
        <dbReference type="Proteomes" id="UP000221691"/>
    </source>
</evidence>
<keyword evidence="1" id="KW-0472">Membrane</keyword>
<gene>
    <name evidence="2" type="ORF">BIS47_177</name>
</gene>
<reference evidence="2 3" key="1">
    <citation type="submission" date="2017-02" db="EMBL/GenBank/DDBJ databases">
        <title>Genome sequencing and assembly of Klebsiella pneumoniae phages.</title>
        <authorList>
            <person name="Labudda L."/>
            <person name="Strapagiel D."/>
            <person name="Karczewska-Golec J."/>
            <person name="Golec P."/>
        </authorList>
    </citation>
    <scope>NUCLEOTIDE SEQUENCE [LARGE SCALE GENOMIC DNA]</scope>
</reference>
<dbReference type="RefSeq" id="YP_009832684.1">
    <property type="nucleotide sequence ID" value="NC_048656.1"/>
</dbReference>
<keyword evidence="1" id="KW-1133">Transmembrane helix</keyword>
<protein>
    <submittedName>
        <fullName evidence="2">Uncharacterized protein</fullName>
    </submittedName>
</protein>
<sequence length="45" mass="5422">MTEHTVMLIAFGLWFAFMISASLGLFYWACFGKIEKNKQNFEWWK</sequence>
<name>A0A1V0E743_9CAUD</name>
<proteinExistence type="predicted"/>
<dbReference type="GeneID" id="55632670"/>
<keyword evidence="3" id="KW-1185">Reference proteome</keyword>
<keyword evidence="1" id="KW-0812">Transmembrane</keyword>
<evidence type="ECO:0000256" key="1">
    <source>
        <dbReference type="SAM" id="Phobius"/>
    </source>
</evidence>
<accession>A0A1V0E743</accession>
<organism evidence="2 3">
    <name type="scientific">Klebsiella phage vB_KpnM_BIS47</name>
    <dbReference type="NCBI Taxonomy" id="1907784"/>
    <lineage>
        <taxon>Viruses</taxon>
        <taxon>Duplodnaviria</taxon>
        <taxon>Heunggongvirae</taxon>
        <taxon>Uroviricota</taxon>
        <taxon>Caudoviricetes</taxon>
        <taxon>Vequintavirinae</taxon>
        <taxon>Mydovirus</taxon>
        <taxon>Mydovirus BIS47</taxon>
    </lineage>
</organism>
<dbReference type="KEGG" id="vg:55632670"/>
<evidence type="ECO:0000313" key="2">
    <source>
        <dbReference type="EMBL" id="ARB12681.1"/>
    </source>
</evidence>
<dbReference type="EMBL" id="KY652726">
    <property type="protein sequence ID" value="ARB12681.1"/>
    <property type="molecule type" value="Genomic_DNA"/>
</dbReference>
<feature type="transmembrane region" description="Helical" evidence="1">
    <location>
        <begin position="6"/>
        <end position="29"/>
    </location>
</feature>